<evidence type="ECO:0000256" key="1">
    <source>
        <dbReference type="SAM" id="MobiDB-lite"/>
    </source>
</evidence>
<dbReference type="Proteomes" id="UP000755585">
    <property type="component" value="Unassembled WGS sequence"/>
</dbReference>
<protein>
    <recommendedName>
        <fullName evidence="4">Glycosyl hydrolase family 28</fullName>
    </recommendedName>
</protein>
<dbReference type="EMBL" id="JAGINT010000002">
    <property type="protein sequence ID" value="MBP2353459.1"/>
    <property type="molecule type" value="Genomic_DNA"/>
</dbReference>
<accession>A0ABS4UPC8</accession>
<gene>
    <name evidence="2" type="ORF">JOF29_004569</name>
</gene>
<proteinExistence type="predicted"/>
<name>A0ABS4UPC8_9ACTN</name>
<dbReference type="RefSeq" id="WP_245359370.1">
    <property type="nucleotide sequence ID" value="NZ_BAAAVU010000001.1"/>
</dbReference>
<feature type="compositionally biased region" description="Pro residues" evidence="1">
    <location>
        <begin position="113"/>
        <end position="123"/>
    </location>
</feature>
<reference evidence="2 3" key="1">
    <citation type="submission" date="2021-03" db="EMBL/GenBank/DDBJ databases">
        <title>Sequencing the genomes of 1000 actinobacteria strains.</title>
        <authorList>
            <person name="Klenk H.-P."/>
        </authorList>
    </citation>
    <scope>NUCLEOTIDE SEQUENCE [LARGE SCALE GENOMIC DNA]</scope>
    <source>
        <strain evidence="2 3">DSM 18824</strain>
    </source>
</reference>
<organism evidence="2 3">
    <name type="scientific">Kribbella aluminosa</name>
    <dbReference type="NCBI Taxonomy" id="416017"/>
    <lineage>
        <taxon>Bacteria</taxon>
        <taxon>Bacillati</taxon>
        <taxon>Actinomycetota</taxon>
        <taxon>Actinomycetes</taxon>
        <taxon>Propionibacteriales</taxon>
        <taxon>Kribbellaceae</taxon>
        <taxon>Kribbella</taxon>
    </lineage>
</organism>
<evidence type="ECO:0000313" key="2">
    <source>
        <dbReference type="EMBL" id="MBP2353459.1"/>
    </source>
</evidence>
<comment type="caution">
    <text evidence="2">The sequence shown here is derived from an EMBL/GenBank/DDBJ whole genome shotgun (WGS) entry which is preliminary data.</text>
</comment>
<evidence type="ECO:0008006" key="4">
    <source>
        <dbReference type="Google" id="ProtNLM"/>
    </source>
</evidence>
<evidence type="ECO:0000313" key="3">
    <source>
        <dbReference type="Proteomes" id="UP000755585"/>
    </source>
</evidence>
<keyword evidence="3" id="KW-1185">Reference proteome</keyword>
<sequence>MSGRIEITDSSFLDSTYNAMMFVVDWPVKDDYAITNVAVRNIKVDGTGTNVVNARVGGWATFENVDARNVGAPFVNNCGTFHFNGPPEFEVRDLGGNDGGWTGASWCEDRPAVVPPPPPSPWN</sequence>
<feature type="region of interest" description="Disordered" evidence="1">
    <location>
        <begin position="100"/>
        <end position="123"/>
    </location>
</feature>